<dbReference type="EMBL" id="CP043538">
    <property type="protein sequence ID" value="QGY01822.1"/>
    <property type="molecule type" value="Genomic_DNA"/>
</dbReference>
<dbReference type="Proteomes" id="UP000012488">
    <property type="component" value="Chromosome"/>
</dbReference>
<protein>
    <submittedName>
        <fullName evidence="1">Uncharacterized protein</fullName>
    </submittedName>
</protein>
<dbReference type="RefSeq" id="WP_158168554.1">
    <property type="nucleotide sequence ID" value="NZ_CP043538.1"/>
</dbReference>
<organism evidence="1 2">
    <name type="scientific">Methylobacterium mesophilicum SR1.6/6</name>
    <dbReference type="NCBI Taxonomy" id="908290"/>
    <lineage>
        <taxon>Bacteria</taxon>
        <taxon>Pseudomonadati</taxon>
        <taxon>Pseudomonadota</taxon>
        <taxon>Alphaproteobacteria</taxon>
        <taxon>Hyphomicrobiales</taxon>
        <taxon>Methylobacteriaceae</taxon>
        <taxon>Methylobacterium</taxon>
    </lineage>
</organism>
<evidence type="ECO:0000313" key="2">
    <source>
        <dbReference type="Proteomes" id="UP000012488"/>
    </source>
</evidence>
<gene>
    <name evidence="1" type="ORF">MMSR116_07940</name>
</gene>
<dbReference type="AlphaFoldDB" id="A0A6B9FIJ1"/>
<dbReference type="OrthoDB" id="7998621at2"/>
<reference evidence="1 2" key="2">
    <citation type="journal article" date="2013" name="Genome Announc.">
        <title>Draft Genome Sequence of Methylobacterium mesophilicum Strain SR1.6/6, Isolated from Citrus sinensis.</title>
        <authorList>
            <person name="Marinho Almeida D."/>
            <person name="Dini-Andreote F."/>
            <person name="Camargo Neves A.A."/>
            <person name="Juca Ramos R.T."/>
            <person name="Andreote F.D."/>
            <person name="Carneiro A.R."/>
            <person name="Oliveira de Souza Lima A."/>
            <person name="Caracciolo Gomes de Sa P.H."/>
            <person name="Ribeiro Barbosa M.S."/>
            <person name="Araujo W.L."/>
            <person name="Silva A."/>
        </authorList>
    </citation>
    <scope>NUCLEOTIDE SEQUENCE [LARGE SCALE GENOMIC DNA]</scope>
    <source>
        <strain evidence="1 2">SR1.6/6</strain>
    </source>
</reference>
<accession>A0A6B9FIJ1</accession>
<sequence>MPVYRLKCVLRFKTGHAGAAFDDVTFGADGPDDAIKLAKMYRCATPGMTLSVAVLIDESGLPIWSRRAPDENLRRSLG</sequence>
<evidence type="ECO:0000313" key="1">
    <source>
        <dbReference type="EMBL" id="QGY01822.1"/>
    </source>
</evidence>
<proteinExistence type="predicted"/>
<name>A0A6B9FIJ1_9HYPH</name>
<dbReference type="KEGG" id="mmes:MMSR116_07940"/>
<reference evidence="1 2" key="1">
    <citation type="journal article" date="2012" name="Genet. Mol. Biol.">
        <title>Analysis of 16S rRNA and mxaF genes revealing insights into Methylobacterium niche-specific plant association.</title>
        <authorList>
            <person name="Dourado M.N."/>
            <person name="Andreote F.D."/>
            <person name="Dini-Andreote F."/>
            <person name="Conti R."/>
            <person name="Araujo J.M."/>
            <person name="Araujo W.L."/>
        </authorList>
    </citation>
    <scope>NUCLEOTIDE SEQUENCE [LARGE SCALE GENOMIC DNA]</scope>
    <source>
        <strain evidence="1 2">SR1.6/6</strain>
    </source>
</reference>